<name>A0A7S1WE86_ALECA</name>
<organism evidence="2">
    <name type="scientific">Alexandrium catenella</name>
    <name type="common">Red tide dinoflagellate</name>
    <name type="synonym">Gonyaulax catenella</name>
    <dbReference type="NCBI Taxonomy" id="2925"/>
    <lineage>
        <taxon>Eukaryota</taxon>
        <taxon>Sar</taxon>
        <taxon>Alveolata</taxon>
        <taxon>Dinophyceae</taxon>
        <taxon>Gonyaulacales</taxon>
        <taxon>Pyrocystaceae</taxon>
        <taxon>Alexandrium</taxon>
    </lineage>
</organism>
<sequence>MDDPERKTFHESHLTYYFSKYFKKQLDLKCFSVSTTASLMRMVQDTMVLDESSGMLESQLGDDSSLDSFVKLAEEHRRDRQRRLDAGDETAQLKFSKPTPIKPVVQAAQASAPTLWQKAPVRPGVAPAQRPLVVTQPGKTVAQPGKVGVSQQPKTITPVLRPTGVQPTKFGGTAARPVTVPGTIQPLRSTAPAVVPPGIQAAGLKRPLTPTARPGLIQPTKQARTYTGW</sequence>
<feature type="region of interest" description="Disordered" evidence="1">
    <location>
        <begin position="158"/>
        <end position="177"/>
    </location>
</feature>
<evidence type="ECO:0000313" key="2">
    <source>
        <dbReference type="EMBL" id="CAD9162946.1"/>
    </source>
</evidence>
<proteinExistence type="predicted"/>
<accession>A0A7S1WE86</accession>
<evidence type="ECO:0000256" key="1">
    <source>
        <dbReference type="SAM" id="MobiDB-lite"/>
    </source>
</evidence>
<reference evidence="2" key="1">
    <citation type="submission" date="2021-01" db="EMBL/GenBank/DDBJ databases">
        <authorList>
            <person name="Corre E."/>
            <person name="Pelletier E."/>
            <person name="Niang G."/>
            <person name="Scheremetjew M."/>
            <person name="Finn R."/>
            <person name="Kale V."/>
            <person name="Holt S."/>
            <person name="Cochrane G."/>
            <person name="Meng A."/>
            <person name="Brown T."/>
            <person name="Cohen L."/>
        </authorList>
    </citation>
    <scope>NUCLEOTIDE SEQUENCE</scope>
    <source>
        <strain evidence="2">OF101</strain>
    </source>
</reference>
<gene>
    <name evidence="2" type="ORF">ACAT0790_LOCUS39711</name>
</gene>
<protein>
    <submittedName>
        <fullName evidence="2">Uncharacterized protein</fullName>
    </submittedName>
</protein>
<dbReference type="EMBL" id="HBGE01066171">
    <property type="protein sequence ID" value="CAD9162946.1"/>
    <property type="molecule type" value="Transcribed_RNA"/>
</dbReference>
<dbReference type="AlphaFoldDB" id="A0A7S1WE86"/>